<keyword evidence="2" id="KW-1185">Reference proteome</keyword>
<comment type="caution">
    <text evidence="1">The sequence shown here is derived from an EMBL/GenBank/DDBJ whole genome shotgun (WGS) entry which is preliminary data.</text>
</comment>
<organism evidence="1 2">
    <name type="scientific">Nocardioides koreensis</name>
    <dbReference type="NCBI Taxonomy" id="433651"/>
    <lineage>
        <taxon>Bacteria</taxon>
        <taxon>Bacillati</taxon>
        <taxon>Actinomycetota</taxon>
        <taxon>Actinomycetes</taxon>
        <taxon>Propionibacteriales</taxon>
        <taxon>Nocardioidaceae</taxon>
        <taxon>Nocardioides</taxon>
    </lineage>
</organism>
<accession>A0ABP5LGD0</accession>
<proteinExistence type="predicted"/>
<dbReference type="EMBL" id="BAAAQR010000005">
    <property type="protein sequence ID" value="GAA2145374.1"/>
    <property type="molecule type" value="Genomic_DNA"/>
</dbReference>
<reference evidence="2" key="1">
    <citation type="journal article" date="2019" name="Int. J. Syst. Evol. Microbiol.">
        <title>The Global Catalogue of Microorganisms (GCM) 10K type strain sequencing project: providing services to taxonomists for standard genome sequencing and annotation.</title>
        <authorList>
            <consortium name="The Broad Institute Genomics Platform"/>
            <consortium name="The Broad Institute Genome Sequencing Center for Infectious Disease"/>
            <person name="Wu L."/>
            <person name="Ma J."/>
        </authorList>
    </citation>
    <scope>NUCLEOTIDE SEQUENCE [LARGE SCALE GENOMIC DNA]</scope>
    <source>
        <strain evidence="2">JCM 16022</strain>
    </source>
</reference>
<evidence type="ECO:0000313" key="2">
    <source>
        <dbReference type="Proteomes" id="UP001501771"/>
    </source>
</evidence>
<protein>
    <submittedName>
        <fullName evidence="1">Uncharacterized protein</fullName>
    </submittedName>
</protein>
<name>A0ABP5LGD0_9ACTN</name>
<evidence type="ECO:0000313" key="1">
    <source>
        <dbReference type="EMBL" id="GAA2145374.1"/>
    </source>
</evidence>
<sequence length="85" mass="9176">MWVMDTVTYVVRPVGSTPPTRLQATPATTATARASTEARVAVRRLRARVVVAALSSDARRRLGFRTGQAQGSRAFLRGSPCPFTS</sequence>
<dbReference type="Proteomes" id="UP001501771">
    <property type="component" value="Unassembled WGS sequence"/>
</dbReference>
<gene>
    <name evidence="1" type="ORF">GCM10009844_19990</name>
</gene>